<evidence type="ECO:0000313" key="2">
    <source>
        <dbReference type="EMBL" id="MCV2870328.1"/>
    </source>
</evidence>
<dbReference type="PANTHER" id="PTHR43591">
    <property type="entry name" value="METHYLTRANSFERASE"/>
    <property type="match status" value="1"/>
</dbReference>
<protein>
    <submittedName>
        <fullName evidence="2">Methyltransferase domain-containing protein</fullName>
    </submittedName>
</protein>
<gene>
    <name evidence="2" type="ORF">OEW28_17065</name>
</gene>
<proteinExistence type="predicted"/>
<name>A0ABT2ZGP6_9RHOB</name>
<dbReference type="Proteomes" id="UP001652542">
    <property type="component" value="Unassembled WGS sequence"/>
</dbReference>
<evidence type="ECO:0000259" key="1">
    <source>
        <dbReference type="Pfam" id="PF13649"/>
    </source>
</evidence>
<dbReference type="CDD" id="cd02440">
    <property type="entry name" value="AdoMet_MTases"/>
    <property type="match status" value="1"/>
</dbReference>
<accession>A0ABT2ZGP6</accession>
<feature type="domain" description="Methyltransferase" evidence="1">
    <location>
        <begin position="44"/>
        <end position="139"/>
    </location>
</feature>
<evidence type="ECO:0000313" key="3">
    <source>
        <dbReference type="Proteomes" id="UP001652542"/>
    </source>
</evidence>
<dbReference type="InterPro" id="IPR029063">
    <property type="entry name" value="SAM-dependent_MTases_sf"/>
</dbReference>
<dbReference type="RefSeq" id="WP_263735999.1">
    <property type="nucleotide sequence ID" value="NZ_JAOWKY010000005.1"/>
</dbReference>
<comment type="caution">
    <text evidence="2">The sequence shown here is derived from an EMBL/GenBank/DDBJ whole genome shotgun (WGS) entry which is preliminary data.</text>
</comment>
<dbReference type="Gene3D" id="3.40.50.150">
    <property type="entry name" value="Vaccinia Virus protein VP39"/>
    <property type="match status" value="1"/>
</dbReference>
<dbReference type="SUPFAM" id="SSF53335">
    <property type="entry name" value="S-adenosyl-L-methionine-dependent methyltransferases"/>
    <property type="match status" value="1"/>
</dbReference>
<dbReference type="Pfam" id="PF13649">
    <property type="entry name" value="Methyltransf_25"/>
    <property type="match status" value="1"/>
</dbReference>
<reference evidence="2 3" key="1">
    <citation type="submission" date="2022-10" db="EMBL/GenBank/DDBJ databases">
        <title>Defluviimonas sp. nov., isolated from ocean surface water.</title>
        <authorList>
            <person name="He W."/>
            <person name="Wang L."/>
            <person name="Zhang D.-F."/>
        </authorList>
    </citation>
    <scope>NUCLEOTIDE SEQUENCE [LARGE SCALE GENOMIC DNA]</scope>
    <source>
        <strain evidence="2 3">WL0002</strain>
    </source>
</reference>
<dbReference type="GO" id="GO:0008168">
    <property type="term" value="F:methyltransferase activity"/>
    <property type="evidence" value="ECO:0007669"/>
    <property type="project" value="UniProtKB-KW"/>
</dbReference>
<dbReference type="InterPro" id="IPR041698">
    <property type="entry name" value="Methyltransf_25"/>
</dbReference>
<dbReference type="EMBL" id="JAOWKY010000005">
    <property type="protein sequence ID" value="MCV2870328.1"/>
    <property type="molecule type" value="Genomic_DNA"/>
</dbReference>
<sequence length="270" mass="29153">MTRDRYQLGHSAARIYEEQKVRAIFGPLARATLKAVSLRPGDRILDVACGTGIVARTIRDLYGTDVEITGSDLNAGMIEMARGITSDLDPPIEWVVADAADLPFDDGTFTVCMCQQGIQFIPDKRGALLEFRRVLSPGGLLAISVWDGASAFFMAMAEALRRHVGEAAAEQSLAPFTYRAAEDLPRLLATTGFRDVAVQAISIDRIIDNPQVDIPKEIIANPVGSSVTAKGEEAMRTIVREIIADCEEYRVGDTLAVPQTASVITASTAQ</sequence>
<keyword evidence="3" id="KW-1185">Reference proteome</keyword>
<keyword evidence="2" id="KW-0489">Methyltransferase</keyword>
<keyword evidence="2" id="KW-0808">Transferase</keyword>
<organism evidence="2 3">
    <name type="scientific">Albidovulum marisflavi</name>
    <dbReference type="NCBI Taxonomy" id="2984159"/>
    <lineage>
        <taxon>Bacteria</taxon>
        <taxon>Pseudomonadati</taxon>
        <taxon>Pseudomonadota</taxon>
        <taxon>Alphaproteobacteria</taxon>
        <taxon>Rhodobacterales</taxon>
        <taxon>Paracoccaceae</taxon>
        <taxon>Albidovulum</taxon>
    </lineage>
</organism>
<dbReference type="GO" id="GO:0032259">
    <property type="term" value="P:methylation"/>
    <property type="evidence" value="ECO:0007669"/>
    <property type="project" value="UniProtKB-KW"/>
</dbReference>